<dbReference type="Proteomes" id="UP000638981">
    <property type="component" value="Unassembled WGS sequence"/>
</dbReference>
<feature type="transmembrane region" description="Helical" evidence="1">
    <location>
        <begin position="335"/>
        <end position="353"/>
    </location>
</feature>
<keyword evidence="1" id="KW-1133">Transmembrane helix</keyword>
<feature type="transmembrane region" description="Helical" evidence="1">
    <location>
        <begin position="205"/>
        <end position="225"/>
    </location>
</feature>
<dbReference type="Pfam" id="PF06772">
    <property type="entry name" value="LtrA"/>
    <property type="match status" value="1"/>
</dbReference>
<proteinExistence type="predicted"/>
<gene>
    <name evidence="2" type="ORF">GCM10007315_01800</name>
</gene>
<feature type="transmembrane region" description="Helical" evidence="1">
    <location>
        <begin position="311"/>
        <end position="328"/>
    </location>
</feature>
<comment type="caution">
    <text evidence="2">The sequence shown here is derived from an EMBL/GenBank/DDBJ whole genome shotgun (WGS) entry which is preliminary data.</text>
</comment>
<feature type="transmembrane region" description="Helical" evidence="1">
    <location>
        <begin position="49"/>
        <end position="69"/>
    </location>
</feature>
<keyword evidence="1" id="KW-0812">Transmembrane</keyword>
<feature type="transmembrane region" description="Helical" evidence="1">
    <location>
        <begin position="359"/>
        <end position="376"/>
    </location>
</feature>
<feature type="transmembrane region" description="Helical" evidence="1">
    <location>
        <begin position="272"/>
        <end position="291"/>
    </location>
</feature>
<feature type="transmembrane region" description="Helical" evidence="1">
    <location>
        <begin position="163"/>
        <end position="184"/>
    </location>
</feature>
<sequence length="386" mass="42489">MVKMKTKALRSEENHRVGFAELFYDLVFVFAITQVSHALLYHYDLKGALQTGILFLAIWWVWIYTTWVLNRLDPDHLPVRVMLFGLMTLGLFMSMAIPHAFDSRGLAFALAFATMQVGRCLFMLWLTRGDALLQSTFVKIGLWLAFSGVFWIAGGLAQPELRMGFWTLALIIEYLGPVTGFWVPGLGRDVSTNWAVKGGHIAERCGLFVIICLGETLLVSGATFARLEWDAPGMLAFLGAVAGTIGMWWVYFHIGFHRGAHQIETSDDPGRLARLAFTYAHIPIVAGVIVSAVGSERAIAHPLHHGTYDEGLSLVGGVVLFLLGNGWFKRISGGWFPLSHWVGLGASLALFAVGPWLNLLTLNLCAAAILALVALWEHRSLGGQGH</sequence>
<feature type="transmembrane region" description="Helical" evidence="1">
    <location>
        <begin position="137"/>
        <end position="157"/>
    </location>
</feature>
<dbReference type="EMBL" id="BMYJ01000001">
    <property type="protein sequence ID" value="GHC44268.1"/>
    <property type="molecule type" value="Genomic_DNA"/>
</dbReference>
<dbReference type="PANTHER" id="PTHR36840">
    <property type="entry name" value="BLL5714 PROTEIN"/>
    <property type="match status" value="1"/>
</dbReference>
<feature type="transmembrane region" description="Helical" evidence="1">
    <location>
        <begin position="21"/>
        <end position="43"/>
    </location>
</feature>
<keyword evidence="3" id="KW-1185">Reference proteome</keyword>
<feature type="transmembrane region" description="Helical" evidence="1">
    <location>
        <begin position="231"/>
        <end position="251"/>
    </location>
</feature>
<dbReference type="InterPro" id="IPR010640">
    <property type="entry name" value="Low_temperature_requirement_A"/>
</dbReference>
<name>A0A918TEJ3_9RHOB</name>
<dbReference type="PANTHER" id="PTHR36840:SF1">
    <property type="entry name" value="BLL5714 PROTEIN"/>
    <property type="match status" value="1"/>
</dbReference>
<feature type="transmembrane region" description="Helical" evidence="1">
    <location>
        <begin position="107"/>
        <end position="125"/>
    </location>
</feature>
<evidence type="ECO:0000313" key="2">
    <source>
        <dbReference type="EMBL" id="GHC44268.1"/>
    </source>
</evidence>
<evidence type="ECO:0000313" key="3">
    <source>
        <dbReference type="Proteomes" id="UP000638981"/>
    </source>
</evidence>
<protein>
    <submittedName>
        <fullName evidence="2">Membrane protein</fullName>
    </submittedName>
</protein>
<dbReference type="AlphaFoldDB" id="A0A918TEJ3"/>
<evidence type="ECO:0000256" key="1">
    <source>
        <dbReference type="SAM" id="Phobius"/>
    </source>
</evidence>
<accession>A0A918TEJ3</accession>
<organism evidence="2 3">
    <name type="scientific">Neogemmobacter tilapiae</name>
    <dbReference type="NCBI Taxonomy" id="875041"/>
    <lineage>
        <taxon>Bacteria</taxon>
        <taxon>Pseudomonadati</taxon>
        <taxon>Pseudomonadota</taxon>
        <taxon>Alphaproteobacteria</taxon>
        <taxon>Rhodobacterales</taxon>
        <taxon>Paracoccaceae</taxon>
        <taxon>Neogemmobacter</taxon>
    </lineage>
</organism>
<reference evidence="2" key="2">
    <citation type="submission" date="2020-09" db="EMBL/GenBank/DDBJ databases">
        <authorList>
            <person name="Sun Q."/>
            <person name="Kim S."/>
        </authorList>
    </citation>
    <scope>NUCLEOTIDE SEQUENCE</scope>
    <source>
        <strain evidence="2">KCTC 23310</strain>
    </source>
</reference>
<keyword evidence="1" id="KW-0472">Membrane</keyword>
<reference evidence="2" key="1">
    <citation type="journal article" date="2014" name="Int. J. Syst. Evol. Microbiol.">
        <title>Complete genome sequence of Corynebacterium casei LMG S-19264T (=DSM 44701T), isolated from a smear-ripened cheese.</title>
        <authorList>
            <consortium name="US DOE Joint Genome Institute (JGI-PGF)"/>
            <person name="Walter F."/>
            <person name="Albersmeier A."/>
            <person name="Kalinowski J."/>
            <person name="Ruckert C."/>
        </authorList>
    </citation>
    <scope>NUCLEOTIDE SEQUENCE</scope>
    <source>
        <strain evidence="2">KCTC 23310</strain>
    </source>
</reference>
<feature type="transmembrane region" description="Helical" evidence="1">
    <location>
        <begin position="81"/>
        <end position="101"/>
    </location>
</feature>